<keyword evidence="2" id="KW-1185">Reference proteome</keyword>
<dbReference type="SUPFAM" id="SSF52096">
    <property type="entry name" value="ClpP/crotonase"/>
    <property type="match status" value="1"/>
</dbReference>
<organism evidence="1 2">
    <name type="scientific">Trichoderma longibrachiatum ATCC 18648</name>
    <dbReference type="NCBI Taxonomy" id="983965"/>
    <lineage>
        <taxon>Eukaryota</taxon>
        <taxon>Fungi</taxon>
        <taxon>Dikarya</taxon>
        <taxon>Ascomycota</taxon>
        <taxon>Pezizomycotina</taxon>
        <taxon>Sordariomycetes</taxon>
        <taxon>Hypocreomycetidae</taxon>
        <taxon>Hypocreales</taxon>
        <taxon>Hypocreaceae</taxon>
        <taxon>Trichoderma</taxon>
    </lineage>
</organism>
<name>A0A2T4C0R0_TRILO</name>
<evidence type="ECO:0000313" key="2">
    <source>
        <dbReference type="Proteomes" id="UP000240760"/>
    </source>
</evidence>
<sequence>MTTLQHPNETTKVFLGILGRNASSPLDTYFANLDLLLTTPVIFIGEVNGRAWGAGDEHLLRMDMRFAGPEARFGAPEAAVGVLHVGAIQQLVRLIGPGRASEYMLSAAQVGAEEAARVGWVNSVHPTAEALRKHVDGVAARIALFPAETLRLTKASIAEQAPPRRAFEMI</sequence>
<dbReference type="InterPro" id="IPR001753">
    <property type="entry name" value="Enoyl-CoA_hydra/iso"/>
</dbReference>
<accession>A0A2T4C0R0</accession>
<dbReference type="PANTHER" id="PTHR11941">
    <property type="entry name" value="ENOYL-COA HYDRATASE-RELATED"/>
    <property type="match status" value="1"/>
</dbReference>
<dbReference type="InterPro" id="IPR029045">
    <property type="entry name" value="ClpP/crotonase-like_dom_sf"/>
</dbReference>
<dbReference type="PANTHER" id="PTHR11941:SF54">
    <property type="entry name" value="ENOYL-COA HYDRATASE, MITOCHONDRIAL"/>
    <property type="match status" value="1"/>
</dbReference>
<dbReference type="Gene3D" id="3.90.226.10">
    <property type="entry name" value="2-enoyl-CoA Hydratase, Chain A, domain 1"/>
    <property type="match status" value="1"/>
</dbReference>
<dbReference type="GO" id="GO:0006635">
    <property type="term" value="P:fatty acid beta-oxidation"/>
    <property type="evidence" value="ECO:0007669"/>
    <property type="project" value="TreeGrafter"/>
</dbReference>
<evidence type="ECO:0000313" key="1">
    <source>
        <dbReference type="EMBL" id="PTB75151.1"/>
    </source>
</evidence>
<dbReference type="EMBL" id="KZ679134">
    <property type="protein sequence ID" value="PTB75151.1"/>
    <property type="molecule type" value="Genomic_DNA"/>
</dbReference>
<dbReference type="OrthoDB" id="410701at2759"/>
<reference evidence="1 2" key="1">
    <citation type="submission" date="2016-07" db="EMBL/GenBank/DDBJ databases">
        <title>Multiple horizontal gene transfer events from other fungi enriched the ability of initially mycotrophic Trichoderma (Ascomycota) to feed on dead plant biomass.</title>
        <authorList>
            <consortium name="DOE Joint Genome Institute"/>
            <person name="Aerts A."/>
            <person name="Atanasova L."/>
            <person name="Chenthamara K."/>
            <person name="Zhang J."/>
            <person name="Grujic M."/>
            <person name="Henrissat B."/>
            <person name="Kuo A."/>
            <person name="Salamov A."/>
            <person name="Lipzen A."/>
            <person name="Labutti K."/>
            <person name="Barry K."/>
            <person name="Miao Y."/>
            <person name="Rahimi M.J."/>
            <person name="Shen Q."/>
            <person name="Grigoriev I.V."/>
            <person name="Kubicek C.P."/>
            <person name="Druzhinina I.S."/>
        </authorList>
    </citation>
    <scope>NUCLEOTIDE SEQUENCE [LARGE SCALE GENOMIC DNA]</scope>
    <source>
        <strain evidence="1 2">ATCC 18648</strain>
    </source>
</reference>
<protein>
    <submittedName>
        <fullName evidence="1">ClpP/crotonase</fullName>
    </submittedName>
</protein>
<proteinExistence type="predicted"/>
<dbReference type="AlphaFoldDB" id="A0A2T4C0R0"/>
<dbReference type="Pfam" id="PF00378">
    <property type="entry name" value="ECH_1"/>
    <property type="match status" value="1"/>
</dbReference>
<dbReference type="GO" id="GO:0003824">
    <property type="term" value="F:catalytic activity"/>
    <property type="evidence" value="ECO:0007669"/>
    <property type="project" value="UniProtKB-ARBA"/>
</dbReference>
<dbReference type="STRING" id="983965.A0A2T4C0R0"/>
<dbReference type="Proteomes" id="UP000240760">
    <property type="component" value="Unassembled WGS sequence"/>
</dbReference>
<dbReference type="CDD" id="cd06558">
    <property type="entry name" value="crotonase-like"/>
    <property type="match status" value="1"/>
</dbReference>
<gene>
    <name evidence="1" type="ORF">M440DRAFT_5627</name>
</gene>